<feature type="compositionally biased region" description="Basic and acidic residues" evidence="1">
    <location>
        <begin position="568"/>
        <end position="577"/>
    </location>
</feature>
<evidence type="ECO:0000313" key="3">
    <source>
        <dbReference type="Proteomes" id="UP000775872"/>
    </source>
</evidence>
<gene>
    <name evidence="2" type="ORF">CSOL1703_00002588</name>
</gene>
<keyword evidence="3" id="KW-1185">Reference proteome</keyword>
<accession>A0A9N9Z7R7</accession>
<feature type="compositionally biased region" description="Polar residues" evidence="1">
    <location>
        <begin position="442"/>
        <end position="453"/>
    </location>
</feature>
<protein>
    <submittedName>
        <fullName evidence="2">Uncharacterized protein</fullName>
    </submittedName>
</protein>
<feature type="compositionally biased region" description="Polar residues" evidence="1">
    <location>
        <begin position="464"/>
        <end position="478"/>
    </location>
</feature>
<dbReference type="AlphaFoldDB" id="A0A9N9Z7R7"/>
<reference evidence="2" key="1">
    <citation type="submission" date="2021-10" db="EMBL/GenBank/DDBJ databases">
        <authorList>
            <person name="Piombo E."/>
        </authorList>
    </citation>
    <scope>NUCLEOTIDE SEQUENCE</scope>
</reference>
<feature type="region of interest" description="Disordered" evidence="1">
    <location>
        <begin position="568"/>
        <end position="594"/>
    </location>
</feature>
<dbReference type="EMBL" id="CABFOC020000035">
    <property type="protein sequence ID" value="CAH0050614.1"/>
    <property type="molecule type" value="Genomic_DNA"/>
</dbReference>
<proteinExistence type="predicted"/>
<feature type="region of interest" description="Disordered" evidence="1">
    <location>
        <begin position="433"/>
        <end position="478"/>
    </location>
</feature>
<dbReference type="OrthoDB" id="5417628at2759"/>
<name>A0A9N9Z7R7_9HYPO</name>
<dbReference type="Proteomes" id="UP000775872">
    <property type="component" value="Unassembled WGS sequence"/>
</dbReference>
<evidence type="ECO:0000256" key="1">
    <source>
        <dbReference type="SAM" id="MobiDB-lite"/>
    </source>
</evidence>
<comment type="caution">
    <text evidence="2">The sequence shown here is derived from an EMBL/GenBank/DDBJ whole genome shotgun (WGS) entry which is preliminary data.</text>
</comment>
<evidence type="ECO:0000313" key="2">
    <source>
        <dbReference type="EMBL" id="CAH0050614.1"/>
    </source>
</evidence>
<sequence>MRYEDWDIVLVPRDSKTPLKEFNVCCHVVPDPEFSHAQGRFGLPTLCCFVPSLEFGTPFKISIHSWDRPPVSQFTRSYSKYIDKLIFEARLFIDGRLVARFRFGLVSQISRSTSFGRLASWPHAISNIFSEIGIHNSTPYNPYFSKNGDLEALTFPKFQREFLQQNRWNPGDNIGRIKLVLSEGFPRDSPSVPIERVKNIVAFSFLHAPLDILENSGIAWPNSSMWRRSHFTSSMPVPTYASENLELHTHSPRRNASSNSEQLACNLALIQGLMSETNFDNRNPSLDMFYGGQGYINNEYSLEWPSMAGSVMVNPNSQPPNDQVSRALRKSKTDTSMTDYIPTTGSDCQFSCRSDQTHNPQPEFEEVSASMDQNNSATPGGILGYCANGNLQHSLTLTYSTVSPFIPGSMSSMASQGKAIPPGLATSFTNSLLNHPIPPSQGQPKTGSVPSKTVKSRKEACLQKQLQPSPTSSDSTHGILQTDIRKVSQQIHMPANGDIPYLINSSKLCQEDQTPRPRKISGADQYCPGGELRAIIPSLESITLRDISGNSEKGTKRVRPYTPASIKAIDKEDESRRPSSHVKWAPFVEEGIGS</sequence>
<organism evidence="2 3">
    <name type="scientific">Clonostachys solani</name>
    <dbReference type="NCBI Taxonomy" id="160281"/>
    <lineage>
        <taxon>Eukaryota</taxon>
        <taxon>Fungi</taxon>
        <taxon>Dikarya</taxon>
        <taxon>Ascomycota</taxon>
        <taxon>Pezizomycotina</taxon>
        <taxon>Sordariomycetes</taxon>
        <taxon>Hypocreomycetidae</taxon>
        <taxon>Hypocreales</taxon>
        <taxon>Bionectriaceae</taxon>
        <taxon>Clonostachys</taxon>
    </lineage>
</organism>